<keyword evidence="2" id="KW-0479">Metal-binding</keyword>
<dbReference type="PANTHER" id="PTHR43410">
    <property type="entry name" value="NITRIC OXIDE SYNTHASE OXYGENASE"/>
    <property type="match status" value="1"/>
</dbReference>
<dbReference type="OrthoDB" id="3398374at2"/>
<dbReference type="RefSeq" id="WP_105043834.1">
    <property type="nucleotide sequence ID" value="NZ_MQWA01000001.1"/>
</dbReference>
<dbReference type="Proteomes" id="UP000239907">
    <property type="component" value="Unassembled WGS sequence"/>
</dbReference>
<protein>
    <recommendedName>
        <fullName evidence="5">Nitric oxide synthase (NOS) domain-containing protein</fullName>
    </recommendedName>
</protein>
<dbReference type="Gene3D" id="3.90.340.10">
    <property type="entry name" value="Nitric Oxide Synthase, Chain A, domain 1"/>
    <property type="match status" value="1"/>
</dbReference>
<reference evidence="6 7" key="1">
    <citation type="submission" date="2016-12" db="EMBL/GenBank/DDBJ databases">
        <title>Study of bacterial adaptation to deep sea.</title>
        <authorList>
            <person name="Song J."/>
            <person name="Yoshizawa S."/>
            <person name="Kogure K."/>
        </authorList>
    </citation>
    <scope>NUCLEOTIDE SEQUENCE [LARGE SCALE GENOMIC DNA]</scope>
    <source>
        <strain evidence="6 7">SAORIC-165</strain>
    </source>
</reference>
<dbReference type="InterPro" id="IPR044944">
    <property type="entry name" value="NOS_dom_3"/>
</dbReference>
<keyword evidence="1" id="KW-0349">Heme</keyword>
<dbReference type="GO" id="GO:0046872">
    <property type="term" value="F:metal ion binding"/>
    <property type="evidence" value="ECO:0007669"/>
    <property type="project" value="UniProtKB-KW"/>
</dbReference>
<gene>
    <name evidence="6" type="ORF">BSZ32_13130</name>
</gene>
<name>A0A2S7U2X0_9BACT</name>
<evidence type="ECO:0000313" key="6">
    <source>
        <dbReference type="EMBL" id="PQJ29336.1"/>
    </source>
</evidence>
<dbReference type="SUPFAM" id="SSF56512">
    <property type="entry name" value="Nitric oxide (NO) synthase oxygenase domain"/>
    <property type="match status" value="1"/>
</dbReference>
<evidence type="ECO:0000256" key="2">
    <source>
        <dbReference type="ARBA" id="ARBA00022723"/>
    </source>
</evidence>
<evidence type="ECO:0000256" key="3">
    <source>
        <dbReference type="ARBA" id="ARBA00023002"/>
    </source>
</evidence>
<dbReference type="GO" id="GO:0004517">
    <property type="term" value="F:nitric-oxide synthase activity"/>
    <property type="evidence" value="ECO:0007669"/>
    <property type="project" value="InterPro"/>
</dbReference>
<keyword evidence="7" id="KW-1185">Reference proteome</keyword>
<dbReference type="Pfam" id="PF02898">
    <property type="entry name" value="NO_synthase"/>
    <property type="match status" value="1"/>
</dbReference>
<dbReference type="InterPro" id="IPR044940">
    <property type="entry name" value="NOS_dom_2"/>
</dbReference>
<dbReference type="InterPro" id="IPR044943">
    <property type="entry name" value="NOS_dom_1"/>
</dbReference>
<evidence type="ECO:0000313" key="7">
    <source>
        <dbReference type="Proteomes" id="UP000239907"/>
    </source>
</evidence>
<comment type="caution">
    <text evidence="6">The sequence shown here is derived from an EMBL/GenBank/DDBJ whole genome shotgun (WGS) entry which is preliminary data.</text>
</comment>
<feature type="domain" description="Nitric oxide synthase (NOS)" evidence="5">
    <location>
        <begin position="2"/>
        <end position="350"/>
    </location>
</feature>
<dbReference type="EMBL" id="MQWA01000001">
    <property type="protein sequence ID" value="PQJ29336.1"/>
    <property type="molecule type" value="Genomic_DNA"/>
</dbReference>
<keyword evidence="3" id="KW-0560">Oxidoreductase</keyword>
<dbReference type="Gene3D" id="3.90.1230.10">
    <property type="entry name" value="Nitric Oxide Synthase, Chain A, domain 3"/>
    <property type="match status" value="1"/>
</dbReference>
<dbReference type="Gene3D" id="3.90.440.10">
    <property type="entry name" value="Nitric Oxide Synthase,Heme Domain,Chain A domain 2"/>
    <property type="match status" value="1"/>
</dbReference>
<accession>A0A2S7U2X0</accession>
<evidence type="ECO:0000256" key="4">
    <source>
        <dbReference type="ARBA" id="ARBA00023004"/>
    </source>
</evidence>
<evidence type="ECO:0000259" key="5">
    <source>
        <dbReference type="Pfam" id="PF02898"/>
    </source>
</evidence>
<proteinExistence type="predicted"/>
<dbReference type="InterPro" id="IPR036119">
    <property type="entry name" value="NOS_N_sf"/>
</dbReference>
<evidence type="ECO:0000256" key="1">
    <source>
        <dbReference type="ARBA" id="ARBA00022617"/>
    </source>
</evidence>
<keyword evidence="4" id="KW-0408">Iron</keyword>
<organism evidence="6 7">
    <name type="scientific">Rubritalea profundi</name>
    <dbReference type="NCBI Taxonomy" id="1658618"/>
    <lineage>
        <taxon>Bacteria</taxon>
        <taxon>Pseudomonadati</taxon>
        <taxon>Verrucomicrobiota</taxon>
        <taxon>Verrucomicrobiia</taxon>
        <taxon>Verrucomicrobiales</taxon>
        <taxon>Rubritaleaceae</taxon>
        <taxon>Rubritalea</taxon>
    </lineage>
</organism>
<dbReference type="InterPro" id="IPR004030">
    <property type="entry name" value="NOS_N"/>
</dbReference>
<dbReference type="GO" id="GO:0006809">
    <property type="term" value="P:nitric oxide biosynthetic process"/>
    <property type="evidence" value="ECO:0007669"/>
    <property type="project" value="InterPro"/>
</dbReference>
<dbReference type="InterPro" id="IPR050607">
    <property type="entry name" value="NOS"/>
</dbReference>
<dbReference type="PANTHER" id="PTHR43410:SF1">
    <property type="entry name" value="NITRIC OXIDE SYNTHASE"/>
    <property type="match status" value="1"/>
</dbReference>
<sequence length="351" mass="40051">MLNEAKKFLLQIQTEGASVAATRSVEIHKEIHATGSYLMNEEELLWVAKLAWRNSEKCIGRLHWENMKIIDAQSANSAQEVFESCVELIRLSTNGGRIQPMMCFFPPSKKGEEVRILNSQLIRYAGYKLINGSTLGDSEQIKTTKLALELGWKPSKKKTRFDILPLIIKFPGEALQYFEIPSDAALEVSIRHRELPWFSELDLKWYALPAVSDRCVEAGGLKFTAAPFSGYYMGTEIGARNFGDRHRYNQLPLIAKKMGLDTRKSDRLWLDRAMIELNSAVLYSFRESGVTIVDHHTASRQFIKHIENEKSLGREVPGNWSWLVPPVSGSTCEVYHRSYSKEKLCPFFRSQ</sequence>
<dbReference type="AlphaFoldDB" id="A0A2S7U2X0"/>